<dbReference type="CDD" id="cd06170">
    <property type="entry name" value="LuxR_C_like"/>
    <property type="match status" value="1"/>
</dbReference>
<dbReference type="InterPro" id="IPR036388">
    <property type="entry name" value="WH-like_DNA-bd_sf"/>
</dbReference>
<dbReference type="PROSITE" id="PS50043">
    <property type="entry name" value="HTH_LUXR_2"/>
    <property type="match status" value="1"/>
</dbReference>
<dbReference type="PANTHER" id="PTHR44688:SF16">
    <property type="entry name" value="DNA-BINDING TRANSCRIPTIONAL ACTIVATOR DEVR_DOSR"/>
    <property type="match status" value="1"/>
</dbReference>
<dbReference type="SUPFAM" id="SSF46894">
    <property type="entry name" value="C-terminal effector domain of the bipartite response regulators"/>
    <property type="match status" value="1"/>
</dbReference>
<dbReference type="Gene3D" id="1.10.10.10">
    <property type="entry name" value="Winged helix-like DNA-binding domain superfamily/Winged helix DNA-binding domain"/>
    <property type="match status" value="1"/>
</dbReference>
<evidence type="ECO:0000313" key="5">
    <source>
        <dbReference type="EMBL" id="KLK93873.1"/>
    </source>
</evidence>
<reference evidence="5 6" key="1">
    <citation type="submission" date="2015-05" db="EMBL/GenBank/DDBJ databases">
        <title>Draft genome sequence of Microvirga vignae strain BR3299, a novel nitrogen fixing bacteria isolated from Brazil semi-aired region.</title>
        <authorList>
            <person name="Zilli J.E."/>
            <person name="Passos S.R."/>
            <person name="Leite J."/>
            <person name="Baldani J.I."/>
            <person name="Xavier G.R."/>
            <person name="Rumjaneck N.G."/>
            <person name="Simoes-Araujo J.L."/>
        </authorList>
    </citation>
    <scope>NUCLEOTIDE SEQUENCE [LARGE SCALE GENOMIC DNA]</scope>
    <source>
        <strain evidence="5 6">BR3299</strain>
    </source>
</reference>
<evidence type="ECO:0000313" key="6">
    <source>
        <dbReference type="Proteomes" id="UP000035489"/>
    </source>
</evidence>
<dbReference type="PRINTS" id="PR00038">
    <property type="entry name" value="HTHLUXR"/>
</dbReference>
<gene>
    <name evidence="5" type="ORF">AA309_05115</name>
</gene>
<accession>A0A0H1RFB2</accession>
<organism evidence="5 6">
    <name type="scientific">Microvirga vignae</name>
    <dbReference type="NCBI Taxonomy" id="1225564"/>
    <lineage>
        <taxon>Bacteria</taxon>
        <taxon>Pseudomonadati</taxon>
        <taxon>Pseudomonadota</taxon>
        <taxon>Alphaproteobacteria</taxon>
        <taxon>Hyphomicrobiales</taxon>
        <taxon>Methylobacteriaceae</taxon>
        <taxon>Microvirga</taxon>
    </lineage>
</organism>
<evidence type="ECO:0000256" key="3">
    <source>
        <dbReference type="ARBA" id="ARBA00023163"/>
    </source>
</evidence>
<dbReference type="EMBL" id="LCYG01000016">
    <property type="protein sequence ID" value="KLK93873.1"/>
    <property type="molecule type" value="Genomic_DNA"/>
</dbReference>
<dbReference type="GO" id="GO:0003677">
    <property type="term" value="F:DNA binding"/>
    <property type="evidence" value="ECO:0007669"/>
    <property type="project" value="UniProtKB-KW"/>
</dbReference>
<dbReference type="InterPro" id="IPR016032">
    <property type="entry name" value="Sig_transdc_resp-reg_C-effctor"/>
</dbReference>
<feature type="domain" description="HTH luxR-type" evidence="4">
    <location>
        <begin position="175"/>
        <end position="240"/>
    </location>
</feature>
<dbReference type="InterPro" id="IPR005143">
    <property type="entry name" value="TF_LuxR_autoind-bd_dom"/>
</dbReference>
<dbReference type="Gene3D" id="3.30.450.80">
    <property type="entry name" value="Transcription factor LuxR-like, autoinducer-binding domain"/>
    <property type="match status" value="1"/>
</dbReference>
<dbReference type="GO" id="GO:0006355">
    <property type="term" value="P:regulation of DNA-templated transcription"/>
    <property type="evidence" value="ECO:0007669"/>
    <property type="project" value="InterPro"/>
</dbReference>
<dbReference type="RefSeq" id="WP_047187917.1">
    <property type="nucleotide sequence ID" value="NZ_LCYG01000016.1"/>
</dbReference>
<dbReference type="OrthoDB" id="3170288at2"/>
<dbReference type="AlphaFoldDB" id="A0A0H1RFB2"/>
<dbReference type="Pfam" id="PF00196">
    <property type="entry name" value="GerE"/>
    <property type="match status" value="1"/>
</dbReference>
<protein>
    <recommendedName>
        <fullName evidence="4">HTH luxR-type domain-containing protein</fullName>
    </recommendedName>
</protein>
<keyword evidence="3" id="KW-0804">Transcription</keyword>
<dbReference type="STRING" id="1225564.AA309_05115"/>
<keyword evidence="2" id="KW-0238">DNA-binding</keyword>
<evidence type="ECO:0000259" key="4">
    <source>
        <dbReference type="PROSITE" id="PS50043"/>
    </source>
</evidence>
<dbReference type="Pfam" id="PF03472">
    <property type="entry name" value="Autoind_bind"/>
    <property type="match status" value="1"/>
</dbReference>
<dbReference type="PANTHER" id="PTHR44688">
    <property type="entry name" value="DNA-BINDING TRANSCRIPTIONAL ACTIVATOR DEVR_DOSR"/>
    <property type="match status" value="1"/>
</dbReference>
<dbReference type="SUPFAM" id="SSF75516">
    <property type="entry name" value="Pheromone-binding domain of LuxR-like quorum-sensing transcription factors"/>
    <property type="match status" value="1"/>
</dbReference>
<evidence type="ECO:0000256" key="2">
    <source>
        <dbReference type="ARBA" id="ARBA00023125"/>
    </source>
</evidence>
<dbReference type="InterPro" id="IPR000792">
    <property type="entry name" value="Tscrpt_reg_LuxR_C"/>
</dbReference>
<dbReference type="SMART" id="SM00421">
    <property type="entry name" value="HTH_LUXR"/>
    <property type="match status" value="1"/>
</dbReference>
<dbReference type="InterPro" id="IPR036693">
    <property type="entry name" value="TF_LuxR_autoind-bd_dom_sf"/>
</dbReference>
<keyword evidence="1" id="KW-0805">Transcription regulation</keyword>
<sequence>MAGRSLSETIAFIQKLDQARNPEEVCELLLNITRRFGVERILAGLIPAPGADRRTQLSHVVMNAWPEEWARRYFSHGYLFRDPTIEQVQLATTSFLWSELEPKYRSDSAARRIMAEAGEFRLKEGYTIPLVTLEGEIAGFSLAGERLEIAPEEKPMLSLVATYALGRALPLRQSPRRAVTSLSPRERQALQWAAEGLSDGDISAKMGISEHGVDKHMRSARSKLGVTSRTHAVAEALRQSLIV</sequence>
<evidence type="ECO:0000256" key="1">
    <source>
        <dbReference type="ARBA" id="ARBA00023015"/>
    </source>
</evidence>
<dbReference type="Proteomes" id="UP000035489">
    <property type="component" value="Unassembled WGS sequence"/>
</dbReference>
<comment type="caution">
    <text evidence="5">The sequence shown here is derived from an EMBL/GenBank/DDBJ whole genome shotgun (WGS) entry which is preliminary data.</text>
</comment>
<name>A0A0H1RFB2_9HYPH</name>
<keyword evidence="6" id="KW-1185">Reference proteome</keyword>
<dbReference type="PATRIC" id="fig|1225564.3.peg.1481"/>
<proteinExistence type="predicted"/>